<accession>A0A2K9NPN3</accession>
<dbReference type="AlphaFoldDB" id="A0A2K9NPN3"/>
<reference evidence="2 3" key="1">
    <citation type="submission" date="2018-01" db="EMBL/GenBank/DDBJ databases">
        <title>Complete genome sequence of Bacteriovorax stolpii DSM12778.</title>
        <authorList>
            <person name="Tang B."/>
            <person name="Chang J."/>
        </authorList>
    </citation>
    <scope>NUCLEOTIDE SEQUENCE [LARGE SCALE GENOMIC DNA]</scope>
    <source>
        <strain evidence="2 3">DSM 12778</strain>
    </source>
</reference>
<name>A0A2K9NPN3_BACTC</name>
<dbReference type="EMBL" id="CP025704">
    <property type="protein sequence ID" value="AUN97481.1"/>
    <property type="molecule type" value="Genomic_DNA"/>
</dbReference>
<organism evidence="2 3">
    <name type="scientific">Bacteriovorax stolpii</name>
    <name type="common">Bdellovibrio stolpii</name>
    <dbReference type="NCBI Taxonomy" id="960"/>
    <lineage>
        <taxon>Bacteria</taxon>
        <taxon>Pseudomonadati</taxon>
        <taxon>Bdellovibrionota</taxon>
        <taxon>Bacteriovoracia</taxon>
        <taxon>Bacteriovoracales</taxon>
        <taxon>Bacteriovoracaceae</taxon>
        <taxon>Bacteriovorax</taxon>
    </lineage>
</organism>
<dbReference type="Gene3D" id="3.60.10.10">
    <property type="entry name" value="Endonuclease/exonuclease/phosphatase"/>
    <property type="match status" value="1"/>
</dbReference>
<dbReference type="Pfam" id="PF03372">
    <property type="entry name" value="Exo_endo_phos"/>
    <property type="match status" value="1"/>
</dbReference>
<dbReference type="Proteomes" id="UP000235584">
    <property type="component" value="Chromosome"/>
</dbReference>
<dbReference type="GO" id="GO:0016020">
    <property type="term" value="C:membrane"/>
    <property type="evidence" value="ECO:0007669"/>
    <property type="project" value="GOC"/>
</dbReference>
<dbReference type="PANTHER" id="PTHR14859:SF1">
    <property type="entry name" value="PGAP2-INTERACTING PROTEIN"/>
    <property type="match status" value="1"/>
</dbReference>
<proteinExistence type="predicted"/>
<evidence type="ECO:0000313" key="3">
    <source>
        <dbReference type="Proteomes" id="UP000235584"/>
    </source>
</evidence>
<dbReference type="OrthoDB" id="5293344at2"/>
<feature type="domain" description="Endonuclease/exonuclease/phosphatase" evidence="1">
    <location>
        <begin position="41"/>
        <end position="272"/>
    </location>
</feature>
<keyword evidence="3" id="KW-1185">Reference proteome</keyword>
<gene>
    <name evidence="2" type="ORF">C0V70_05020</name>
</gene>
<dbReference type="KEGG" id="bsto:C0V70_05020"/>
<dbReference type="InterPro" id="IPR051916">
    <property type="entry name" value="GPI-anchor_lipid_remodeler"/>
</dbReference>
<dbReference type="InterPro" id="IPR036691">
    <property type="entry name" value="Endo/exonu/phosph_ase_sf"/>
</dbReference>
<dbReference type="PANTHER" id="PTHR14859">
    <property type="entry name" value="CALCOFLUOR WHITE HYPERSENSITIVE PROTEIN PRECURSOR"/>
    <property type="match status" value="1"/>
</dbReference>
<evidence type="ECO:0000259" key="1">
    <source>
        <dbReference type="Pfam" id="PF03372"/>
    </source>
</evidence>
<dbReference type="GO" id="GO:0003824">
    <property type="term" value="F:catalytic activity"/>
    <property type="evidence" value="ECO:0007669"/>
    <property type="project" value="InterPro"/>
</dbReference>
<dbReference type="GO" id="GO:0006506">
    <property type="term" value="P:GPI anchor biosynthetic process"/>
    <property type="evidence" value="ECO:0007669"/>
    <property type="project" value="TreeGrafter"/>
</dbReference>
<protein>
    <recommendedName>
        <fullName evidence="1">Endonuclease/exonuclease/phosphatase domain-containing protein</fullName>
    </recommendedName>
</protein>
<evidence type="ECO:0000313" key="2">
    <source>
        <dbReference type="EMBL" id="AUN97481.1"/>
    </source>
</evidence>
<dbReference type="SUPFAM" id="SSF56219">
    <property type="entry name" value="DNase I-like"/>
    <property type="match status" value="1"/>
</dbReference>
<sequence>MSKIVFYRWGKYSVSLSLYTGANFALFMKGRSCVNMRLKILSYNIHKGFDWNNRKYCLQEMKNLINSSEAEIVFLQEVVGKNEIFKKQGLIDSQFEFLADELWPHFSYAQNALYDHGHHGNLILSKYPIETFENLDLSTNSWEKRGMLVCKIKIPPMNNKPERTIYAACLHLNLLHRGRKIQYEKIKTFVEQKGDQNVPFIIAGDFNDWNQKSFLVFEEMLGMQEVHKQVNGSFARTFPSKVPILCLDRIYVKNLEIINSHVVFYDQHLSDHLPIFCEVDI</sequence>
<dbReference type="InterPro" id="IPR005135">
    <property type="entry name" value="Endo/exonuclease/phosphatase"/>
</dbReference>